<dbReference type="HAMAP" id="MF_01698">
    <property type="entry name" value="MshD"/>
    <property type="match status" value="1"/>
</dbReference>
<comment type="similarity">
    <text evidence="4">Belongs to the acetyltransferase family. MshD subfamily.</text>
</comment>
<dbReference type="EC" id="2.3.1.189" evidence="4"/>
<feature type="binding site" evidence="4">
    <location>
        <position position="24"/>
    </location>
    <ligand>
        <name>1D-myo-inositol 2-(L-cysteinylamino)-2-deoxy-alpha-D-glucopyranoside</name>
        <dbReference type="ChEBI" id="CHEBI:58887"/>
    </ligand>
</feature>
<dbReference type="RefSeq" id="WP_250828855.1">
    <property type="nucleotide sequence ID" value="NZ_JAMOIL010000044.1"/>
</dbReference>
<keyword evidence="3 4" id="KW-0012">Acyltransferase</keyword>
<protein>
    <recommendedName>
        <fullName evidence="4">Mycothiol acetyltransferase</fullName>
        <shortName evidence="4">MSH acetyltransferase</shortName>
        <ecNumber evidence="4">2.3.1.189</ecNumber>
    </recommendedName>
    <alternativeName>
        <fullName evidence="4">Mycothiol synthase</fullName>
    </alternativeName>
</protein>
<keyword evidence="1 4" id="KW-0808">Transferase</keyword>
<dbReference type="InterPro" id="IPR017813">
    <property type="entry name" value="Mycothiol_AcTrfase"/>
</dbReference>
<proteinExistence type="inferred from homology"/>
<name>A0A9X2DBB2_9ACTN</name>
<feature type="binding site" evidence="4">
    <location>
        <position position="211"/>
    </location>
    <ligand>
        <name>1D-myo-inositol 2-(L-cysteinylamino)-2-deoxy-alpha-D-glucopyranoside</name>
        <dbReference type="ChEBI" id="CHEBI:58887"/>
    </ligand>
</feature>
<dbReference type="NCBIfam" id="TIGR03448">
    <property type="entry name" value="mycothiol_MshD"/>
    <property type="match status" value="1"/>
</dbReference>
<feature type="binding site" evidence="4">
    <location>
        <begin position="223"/>
        <end position="225"/>
    </location>
    <ligand>
        <name>acetyl-CoA</name>
        <dbReference type="ChEBI" id="CHEBI:57288"/>
        <label>2</label>
    </ligand>
</feature>
<gene>
    <name evidence="4 6" type="primary">mshD</name>
    <name evidence="6" type="ORF">M8330_20545</name>
</gene>
<dbReference type="PROSITE" id="PS51186">
    <property type="entry name" value="GNAT"/>
    <property type="match status" value="2"/>
</dbReference>
<comment type="caution">
    <text evidence="4">Lacks conserved residue(s) required for the propagation of feature annotation.</text>
</comment>
<feature type="binding site" evidence="4">
    <location>
        <position position="219"/>
    </location>
    <ligand>
        <name>1D-myo-inositol 2-(L-cysteinylamino)-2-deoxy-alpha-D-glucopyranoside</name>
        <dbReference type="ChEBI" id="CHEBI:58887"/>
    </ligand>
</feature>
<evidence type="ECO:0000256" key="3">
    <source>
        <dbReference type="ARBA" id="ARBA00023315"/>
    </source>
</evidence>
<evidence type="ECO:0000256" key="2">
    <source>
        <dbReference type="ARBA" id="ARBA00022737"/>
    </source>
</evidence>
<comment type="subunit">
    <text evidence="4">Monomer.</text>
</comment>
<organism evidence="6 7">
    <name type="scientific">Nocardioides bruguierae</name>
    <dbReference type="NCBI Taxonomy" id="2945102"/>
    <lineage>
        <taxon>Bacteria</taxon>
        <taxon>Bacillati</taxon>
        <taxon>Actinomycetota</taxon>
        <taxon>Actinomycetes</taxon>
        <taxon>Propionibacteriales</taxon>
        <taxon>Nocardioidaceae</taxon>
        <taxon>Nocardioides</taxon>
    </lineage>
</organism>
<dbReference type="Proteomes" id="UP001139485">
    <property type="component" value="Unassembled WGS sequence"/>
</dbReference>
<keyword evidence="7" id="KW-1185">Reference proteome</keyword>
<evidence type="ECO:0000313" key="6">
    <source>
        <dbReference type="EMBL" id="MCM0622683.1"/>
    </source>
</evidence>
<dbReference type="InterPro" id="IPR016181">
    <property type="entry name" value="Acyl_CoA_acyltransferase"/>
</dbReference>
<evidence type="ECO:0000313" key="7">
    <source>
        <dbReference type="Proteomes" id="UP001139485"/>
    </source>
</evidence>
<accession>A0A9X2DBB2</accession>
<dbReference type="PIRSF" id="PIRSF021524">
    <property type="entry name" value="MSH_acetyltransferase"/>
    <property type="match status" value="1"/>
</dbReference>
<dbReference type="Pfam" id="PF00583">
    <property type="entry name" value="Acetyltransf_1"/>
    <property type="match status" value="1"/>
</dbReference>
<feature type="binding site" evidence="4">
    <location>
        <begin position="262"/>
        <end position="267"/>
    </location>
    <ligand>
        <name>acetyl-CoA</name>
        <dbReference type="ChEBI" id="CHEBI:57288"/>
        <label>2</label>
    </ligand>
</feature>
<reference evidence="6" key="1">
    <citation type="submission" date="2022-05" db="EMBL/GenBank/DDBJ databases">
        <authorList>
            <person name="Tuo L."/>
        </authorList>
    </citation>
    <scope>NUCLEOTIDE SEQUENCE</scope>
    <source>
        <strain evidence="6">BSK12Z-4</strain>
    </source>
</reference>
<feature type="binding site" evidence="4">
    <location>
        <begin position="56"/>
        <end position="58"/>
    </location>
    <ligand>
        <name>acetyl-CoA</name>
        <dbReference type="ChEBI" id="CHEBI:57288"/>
        <label>1</label>
    </ligand>
</feature>
<dbReference type="AlphaFoldDB" id="A0A9X2DBB2"/>
<feature type="domain" description="N-acetyltransferase" evidence="5">
    <location>
        <begin position="132"/>
        <end position="289"/>
    </location>
</feature>
<feature type="binding site" evidence="4">
    <location>
        <position position="158"/>
    </location>
    <ligand>
        <name>1D-myo-inositol 2-(L-cysteinylamino)-2-deoxy-alpha-D-glucopyranoside</name>
        <dbReference type="ChEBI" id="CHEBI:58887"/>
    </ligand>
</feature>
<evidence type="ECO:0000256" key="4">
    <source>
        <dbReference type="HAMAP-Rule" id="MF_01698"/>
    </source>
</evidence>
<dbReference type="InterPro" id="IPR000182">
    <property type="entry name" value="GNAT_dom"/>
</dbReference>
<comment type="catalytic activity">
    <reaction evidence="4">
        <text>1D-myo-inositol 2-(L-cysteinylamino)-2-deoxy-alpha-D-glucopyranoside + acetyl-CoA = mycothiol + CoA + H(+)</text>
        <dbReference type="Rhea" id="RHEA:26172"/>
        <dbReference type="ChEBI" id="CHEBI:15378"/>
        <dbReference type="ChEBI" id="CHEBI:16768"/>
        <dbReference type="ChEBI" id="CHEBI:57287"/>
        <dbReference type="ChEBI" id="CHEBI:57288"/>
        <dbReference type="ChEBI" id="CHEBI:58887"/>
        <dbReference type="EC" id="2.3.1.189"/>
    </reaction>
</comment>
<feature type="binding site" evidence="4">
    <location>
        <position position="257"/>
    </location>
    <ligand>
        <name>1D-myo-inositol 2-(L-cysteinylamino)-2-deoxy-alpha-D-glucopyranoside</name>
        <dbReference type="ChEBI" id="CHEBI:58887"/>
    </ligand>
</feature>
<evidence type="ECO:0000259" key="5">
    <source>
        <dbReference type="PROSITE" id="PS51186"/>
    </source>
</evidence>
<dbReference type="SUPFAM" id="SSF55729">
    <property type="entry name" value="Acyl-CoA N-acyltransferases (Nat)"/>
    <property type="match status" value="1"/>
</dbReference>
<comment type="caution">
    <text evidence="6">The sequence shown here is derived from an EMBL/GenBank/DDBJ whole genome shotgun (WGS) entry which is preliminary data.</text>
</comment>
<dbReference type="GO" id="GO:0010125">
    <property type="term" value="P:mycothiol biosynthetic process"/>
    <property type="evidence" value="ECO:0007669"/>
    <property type="project" value="UniProtKB-UniRule"/>
</dbReference>
<dbReference type="Pfam" id="PF13508">
    <property type="entry name" value="Acetyltransf_7"/>
    <property type="match status" value="1"/>
</dbReference>
<dbReference type="Gene3D" id="3.40.630.30">
    <property type="match status" value="1"/>
</dbReference>
<dbReference type="GO" id="GO:0035447">
    <property type="term" value="F:mycothiol synthase activity"/>
    <property type="evidence" value="ECO:0007669"/>
    <property type="project" value="UniProtKB-UniRule"/>
</dbReference>
<dbReference type="PANTHER" id="PTHR43877">
    <property type="entry name" value="AMINOALKYLPHOSPHONATE N-ACETYLTRANSFERASE-RELATED-RELATED"/>
    <property type="match status" value="1"/>
</dbReference>
<comment type="function">
    <text evidence="4">Catalyzes the transfer of acetyl from acetyl-CoA to desacetylmycothiol (Cys-GlcN-Ins) to form mycothiol.</text>
</comment>
<dbReference type="InterPro" id="IPR050832">
    <property type="entry name" value="Bact_Acetyltransf"/>
</dbReference>
<keyword evidence="2 4" id="KW-0677">Repeat</keyword>
<dbReference type="CDD" id="cd04301">
    <property type="entry name" value="NAT_SF"/>
    <property type="match status" value="2"/>
</dbReference>
<dbReference type="EMBL" id="JAMOIL010000044">
    <property type="protein sequence ID" value="MCM0622683.1"/>
    <property type="molecule type" value="Genomic_DNA"/>
</dbReference>
<sequence>MADPRIDSLALAAERADGTAPLDEATRMTLRHHPDEVTALVEDEGFALLTGGEITLVVDPEHRGRGVGARLLGRLLEGVEGPLAAWSHADHPAARALAAHHGFERVRELWVMRRPASEPLPPLEVPDGVVVRGFDALDPADPKDLLAVNAAAFAHHPEQGSMDAANLAERMAEPWFSSPGLLMAREVSPRPAGVEGEGPVEGALLGFHWTKQHDAATGEVYVVGVSPDAQGRGLGAVLTNAGLHHLHGLGVDEVILYVESDNHAAVRVYEGKLGFTHAPEDTHVMYRRS</sequence>
<evidence type="ECO:0000256" key="1">
    <source>
        <dbReference type="ARBA" id="ARBA00022679"/>
    </source>
</evidence>
<feature type="domain" description="N-acetyltransferase" evidence="5">
    <location>
        <begin position="1"/>
        <end position="117"/>
    </location>
</feature>